<sequence>MKKLIVGNWKLNPTNLAEAKKIQTKIRQKVTGLRNVKVVICPPTAYLSALSLGRSNSIFSLGAQEVFWKEAGPYTGQTSPLILKDLNVSFVIIGHSEQRDLGENDEQINLKLRVVLDYGLRPILCVGEKERDDSGYYLAQIKRQLEDGLEKVSKKMVKQLVIAYEPVWAIGQDQRKAETPTSFLQHALFIRKTLSSLFGPAEAQKIPILYGGSVTIKNAEGFLTQGQADGLLVGRESLIIPNFVALAKLANQIK</sequence>
<evidence type="ECO:0000313" key="4">
    <source>
        <dbReference type="EMBL" id="PIP58264.1"/>
    </source>
</evidence>
<proteinExistence type="inferred from homology"/>
<comment type="caution">
    <text evidence="4">The sequence shown here is derived from an EMBL/GenBank/DDBJ whole genome shotgun (WGS) entry which is preliminary data.</text>
</comment>
<dbReference type="PROSITE" id="PS51440">
    <property type="entry name" value="TIM_2"/>
    <property type="match status" value="1"/>
</dbReference>
<keyword evidence="3" id="KW-0963">Cytoplasm</keyword>
<accession>A0A2H0BKY6</accession>
<dbReference type="GO" id="GO:0006096">
    <property type="term" value="P:glycolytic process"/>
    <property type="evidence" value="ECO:0007669"/>
    <property type="project" value="UniProtKB-UniPathway"/>
</dbReference>
<evidence type="ECO:0000256" key="3">
    <source>
        <dbReference type="RuleBase" id="RU363013"/>
    </source>
</evidence>
<dbReference type="Proteomes" id="UP000229334">
    <property type="component" value="Unassembled WGS sequence"/>
</dbReference>
<dbReference type="InterPro" id="IPR000652">
    <property type="entry name" value="Triosephosphate_isomerase"/>
</dbReference>
<dbReference type="GO" id="GO:0006094">
    <property type="term" value="P:gluconeogenesis"/>
    <property type="evidence" value="ECO:0007669"/>
    <property type="project" value="UniProtKB-UniPathway"/>
</dbReference>
<dbReference type="PANTHER" id="PTHR21139:SF42">
    <property type="entry name" value="TRIOSEPHOSPHATE ISOMERASE"/>
    <property type="match status" value="1"/>
</dbReference>
<dbReference type="AlphaFoldDB" id="A0A2H0BKY6"/>
<reference evidence="4 5" key="1">
    <citation type="submission" date="2017-09" db="EMBL/GenBank/DDBJ databases">
        <title>Depth-based differentiation of microbial function through sediment-hosted aquifers and enrichment of novel symbionts in the deep terrestrial subsurface.</title>
        <authorList>
            <person name="Probst A.J."/>
            <person name="Ladd B."/>
            <person name="Jarett J.K."/>
            <person name="Geller-Mcgrath D.E."/>
            <person name="Sieber C.M."/>
            <person name="Emerson J.B."/>
            <person name="Anantharaman K."/>
            <person name="Thomas B.C."/>
            <person name="Malmstrom R."/>
            <person name="Stieglmeier M."/>
            <person name="Klingl A."/>
            <person name="Woyke T."/>
            <person name="Ryan C.M."/>
            <person name="Banfield J.F."/>
        </authorList>
    </citation>
    <scope>NUCLEOTIDE SEQUENCE [LARGE SCALE GENOMIC DNA]</scope>
    <source>
        <strain evidence="4">CG22_combo_CG10-13_8_21_14_all_37_9</strain>
    </source>
</reference>
<dbReference type="UniPathway" id="UPA00138"/>
<dbReference type="EC" id="5.3.1.1" evidence="3"/>
<protein>
    <recommendedName>
        <fullName evidence="3">Triosephosphate isomerase</fullName>
        <ecNumber evidence="3">5.3.1.1</ecNumber>
    </recommendedName>
</protein>
<dbReference type="EMBL" id="PCSX01000021">
    <property type="protein sequence ID" value="PIP58264.1"/>
    <property type="molecule type" value="Genomic_DNA"/>
</dbReference>
<keyword evidence="3" id="KW-0324">Glycolysis</keyword>
<evidence type="ECO:0000256" key="2">
    <source>
        <dbReference type="ARBA" id="ARBA00023235"/>
    </source>
</evidence>
<evidence type="ECO:0000313" key="5">
    <source>
        <dbReference type="Proteomes" id="UP000229334"/>
    </source>
</evidence>
<dbReference type="InterPro" id="IPR013785">
    <property type="entry name" value="Aldolase_TIM"/>
</dbReference>
<organism evidence="4 5">
    <name type="scientific">Candidatus Vogelbacteria bacterium CG22_combo_CG10-13_8_21_14_all_37_9</name>
    <dbReference type="NCBI Taxonomy" id="1975046"/>
    <lineage>
        <taxon>Bacteria</taxon>
        <taxon>Candidatus Vogeliibacteriota</taxon>
    </lineage>
</organism>
<dbReference type="GO" id="GO:0004807">
    <property type="term" value="F:triose-phosphate isomerase activity"/>
    <property type="evidence" value="ECO:0007669"/>
    <property type="project" value="UniProtKB-EC"/>
</dbReference>
<dbReference type="GO" id="GO:0005829">
    <property type="term" value="C:cytosol"/>
    <property type="evidence" value="ECO:0007669"/>
    <property type="project" value="TreeGrafter"/>
</dbReference>
<comment type="pathway">
    <text evidence="3">Carbohydrate degradation; glycolysis; D-glyceraldehyde 3-phosphate from glycerone phosphate: step 1/1.</text>
</comment>
<comment type="subunit">
    <text evidence="3">Homodimer.</text>
</comment>
<keyword evidence="2 3" id="KW-0413">Isomerase</keyword>
<dbReference type="UniPathway" id="UPA00109">
    <property type="reaction ID" value="UER00189"/>
</dbReference>
<dbReference type="Pfam" id="PF00121">
    <property type="entry name" value="TIM"/>
    <property type="match status" value="1"/>
</dbReference>
<dbReference type="GO" id="GO:0046166">
    <property type="term" value="P:glyceraldehyde-3-phosphate biosynthetic process"/>
    <property type="evidence" value="ECO:0007669"/>
    <property type="project" value="TreeGrafter"/>
</dbReference>
<comment type="subcellular location">
    <subcellularLocation>
        <location evidence="3">Cytoplasm</location>
    </subcellularLocation>
</comment>
<comment type="catalytic activity">
    <reaction evidence="3">
        <text>D-glyceraldehyde 3-phosphate = dihydroxyacetone phosphate</text>
        <dbReference type="Rhea" id="RHEA:18585"/>
        <dbReference type="ChEBI" id="CHEBI:57642"/>
        <dbReference type="ChEBI" id="CHEBI:59776"/>
        <dbReference type="EC" id="5.3.1.1"/>
    </reaction>
</comment>
<gene>
    <name evidence="4" type="primary">tpiA</name>
    <name evidence="4" type="ORF">COX02_01190</name>
</gene>
<dbReference type="Gene3D" id="3.20.20.70">
    <property type="entry name" value="Aldolase class I"/>
    <property type="match status" value="1"/>
</dbReference>
<comment type="pathway">
    <text evidence="3">Carbohydrate biosynthesis; gluconeogenesis.</text>
</comment>
<dbReference type="SUPFAM" id="SSF51351">
    <property type="entry name" value="Triosephosphate isomerase (TIM)"/>
    <property type="match status" value="1"/>
</dbReference>
<dbReference type="CDD" id="cd00311">
    <property type="entry name" value="TIM"/>
    <property type="match status" value="1"/>
</dbReference>
<dbReference type="InterPro" id="IPR035990">
    <property type="entry name" value="TIM_sf"/>
</dbReference>
<comment type="similarity">
    <text evidence="1 3">Belongs to the triosephosphate isomerase family.</text>
</comment>
<dbReference type="PANTHER" id="PTHR21139">
    <property type="entry name" value="TRIOSEPHOSPHATE ISOMERASE"/>
    <property type="match status" value="1"/>
</dbReference>
<keyword evidence="3" id="KW-0312">Gluconeogenesis</keyword>
<evidence type="ECO:0000256" key="1">
    <source>
        <dbReference type="ARBA" id="ARBA00007422"/>
    </source>
</evidence>
<dbReference type="GO" id="GO:0019563">
    <property type="term" value="P:glycerol catabolic process"/>
    <property type="evidence" value="ECO:0007669"/>
    <property type="project" value="TreeGrafter"/>
</dbReference>
<name>A0A2H0BKY6_9BACT</name>